<dbReference type="Proteomes" id="UP000770889">
    <property type="component" value="Unassembled WGS sequence"/>
</dbReference>
<evidence type="ECO:0000313" key="3">
    <source>
        <dbReference type="Proteomes" id="UP000770889"/>
    </source>
</evidence>
<feature type="transmembrane region" description="Helical" evidence="1">
    <location>
        <begin position="117"/>
        <end position="135"/>
    </location>
</feature>
<proteinExistence type="predicted"/>
<accession>A0A944M4M2</accession>
<keyword evidence="1" id="KW-0472">Membrane</keyword>
<protein>
    <submittedName>
        <fullName evidence="2">Ceramidase domain-containing protein</fullName>
    </submittedName>
</protein>
<feature type="transmembrane region" description="Helical" evidence="1">
    <location>
        <begin position="165"/>
        <end position="184"/>
    </location>
</feature>
<evidence type="ECO:0000313" key="2">
    <source>
        <dbReference type="EMBL" id="MBT2987426.1"/>
    </source>
</evidence>
<feature type="transmembrane region" description="Helical" evidence="1">
    <location>
        <begin position="50"/>
        <end position="73"/>
    </location>
</feature>
<organism evidence="2 3">
    <name type="scientific">Candidatus Thiodiazotropha taylori</name>
    <dbReference type="NCBI Taxonomy" id="2792791"/>
    <lineage>
        <taxon>Bacteria</taxon>
        <taxon>Pseudomonadati</taxon>
        <taxon>Pseudomonadota</taxon>
        <taxon>Gammaproteobacteria</taxon>
        <taxon>Chromatiales</taxon>
        <taxon>Sedimenticolaceae</taxon>
        <taxon>Candidatus Thiodiazotropha</taxon>
    </lineage>
</organism>
<gene>
    <name evidence="2" type="ORF">KME65_00535</name>
</gene>
<dbReference type="PANTHER" id="PTHR34368">
    <property type="entry name" value="OS01G0962200 PROTEIN"/>
    <property type="match status" value="1"/>
</dbReference>
<feature type="transmembrane region" description="Helical" evidence="1">
    <location>
        <begin position="12"/>
        <end position="30"/>
    </location>
</feature>
<feature type="transmembrane region" description="Helical" evidence="1">
    <location>
        <begin position="142"/>
        <end position="159"/>
    </location>
</feature>
<keyword evidence="1" id="KW-0812">Transmembrane</keyword>
<dbReference type="PANTHER" id="PTHR34368:SF1">
    <property type="entry name" value="OS01G0962200 PROTEIN"/>
    <property type="match status" value="1"/>
</dbReference>
<evidence type="ECO:0000256" key="1">
    <source>
        <dbReference type="SAM" id="Phobius"/>
    </source>
</evidence>
<keyword evidence="1" id="KW-1133">Transmembrane helix</keyword>
<reference evidence="2 3" key="1">
    <citation type="submission" date="2021-05" db="EMBL/GenBank/DDBJ databases">
        <title>Genetic and Functional Diversity in Clade A Lucinid endosymbionts from the Bahamas.</title>
        <authorList>
            <person name="Giani N.M."/>
            <person name="Engel A.S."/>
            <person name="Campbell B.J."/>
        </authorList>
    </citation>
    <scope>NUCLEOTIDE SEQUENCE [LARGE SCALE GENOMIC DNA]</scope>
    <source>
        <strain evidence="2">LUC16012Gg_MoonRockCtena</strain>
    </source>
</reference>
<dbReference type="AlphaFoldDB" id="A0A944M4M2"/>
<sequence length="250" mass="28600">MNTNLAHNFSWRHAALVFLMLFPLVLLLTLDPIPQDVTYHHFVDTGDFLGIPNFFDVISSLAFLLVGAAGIAFCLKNHAGPSHRAWLVLFVGVSLVSFGSGYYHWNPSNETLVWDRLPMSIGFMGLLTALLSEYINNRLSSLLIPLIILGISSVLYWHYFDDLRLYAWVQFFPLLMIPFLMTLFRSRFTHQWLLFFAFVLYAVAKGSEAYDMAVFQMTREVVSGHTIKHLLAAASCYMILIMLQRRKPKV</sequence>
<dbReference type="EMBL" id="JAHHGM010000001">
    <property type="protein sequence ID" value="MBT2987426.1"/>
    <property type="molecule type" value="Genomic_DNA"/>
</dbReference>
<comment type="caution">
    <text evidence="2">The sequence shown here is derived from an EMBL/GenBank/DDBJ whole genome shotgun (WGS) entry which is preliminary data.</text>
</comment>
<feature type="transmembrane region" description="Helical" evidence="1">
    <location>
        <begin position="191"/>
        <end position="207"/>
    </location>
</feature>
<feature type="transmembrane region" description="Helical" evidence="1">
    <location>
        <begin position="227"/>
        <end position="243"/>
    </location>
</feature>
<name>A0A944M4M2_9GAMM</name>
<feature type="transmembrane region" description="Helical" evidence="1">
    <location>
        <begin position="85"/>
        <end position="105"/>
    </location>
</feature>